<comment type="caution">
    <text evidence="13">The sequence shown here is derived from an EMBL/GenBank/DDBJ whole genome shotgun (WGS) entry which is preliminary data.</text>
</comment>
<keyword evidence="5" id="KW-0997">Cell inner membrane</keyword>
<dbReference type="GO" id="GO:0098797">
    <property type="term" value="C:plasma membrane protein complex"/>
    <property type="evidence" value="ECO:0007669"/>
    <property type="project" value="TreeGrafter"/>
</dbReference>
<evidence type="ECO:0000256" key="3">
    <source>
        <dbReference type="ARBA" id="ARBA00022448"/>
    </source>
</evidence>
<dbReference type="PANTHER" id="PTHR33446:SF2">
    <property type="entry name" value="PROTEIN TONB"/>
    <property type="match status" value="1"/>
</dbReference>
<dbReference type="Pfam" id="PF03544">
    <property type="entry name" value="TonB_C"/>
    <property type="match status" value="1"/>
</dbReference>
<protein>
    <submittedName>
        <fullName evidence="13">Energy transducer TonB</fullName>
    </submittedName>
</protein>
<keyword evidence="3" id="KW-0813">Transport</keyword>
<evidence type="ECO:0000256" key="2">
    <source>
        <dbReference type="ARBA" id="ARBA00006555"/>
    </source>
</evidence>
<dbReference type="EMBL" id="SACO01000023">
    <property type="protein sequence ID" value="RVU02261.1"/>
    <property type="molecule type" value="Genomic_DNA"/>
</dbReference>
<dbReference type="PANTHER" id="PTHR33446">
    <property type="entry name" value="PROTEIN TONB-RELATED"/>
    <property type="match status" value="1"/>
</dbReference>
<proteinExistence type="inferred from homology"/>
<organism evidence="13 14">
    <name type="scientific">Novosphingobium umbonatum</name>
    <dbReference type="NCBI Taxonomy" id="1908524"/>
    <lineage>
        <taxon>Bacteria</taxon>
        <taxon>Pseudomonadati</taxon>
        <taxon>Pseudomonadota</taxon>
        <taxon>Alphaproteobacteria</taxon>
        <taxon>Sphingomonadales</taxon>
        <taxon>Sphingomonadaceae</taxon>
        <taxon>Novosphingobium</taxon>
    </lineage>
</organism>
<evidence type="ECO:0000256" key="11">
    <source>
        <dbReference type="SAM" id="Phobius"/>
    </source>
</evidence>
<feature type="domain" description="TonB C-terminal" evidence="12">
    <location>
        <begin position="166"/>
        <end position="260"/>
    </location>
</feature>
<evidence type="ECO:0000256" key="5">
    <source>
        <dbReference type="ARBA" id="ARBA00022519"/>
    </source>
</evidence>
<evidence type="ECO:0000256" key="1">
    <source>
        <dbReference type="ARBA" id="ARBA00004383"/>
    </source>
</evidence>
<feature type="transmembrane region" description="Helical" evidence="11">
    <location>
        <begin position="17"/>
        <end position="35"/>
    </location>
</feature>
<keyword evidence="9 11" id="KW-0472">Membrane</keyword>
<keyword evidence="14" id="KW-1185">Reference proteome</keyword>
<dbReference type="GO" id="GO:0031992">
    <property type="term" value="F:energy transducer activity"/>
    <property type="evidence" value="ECO:0007669"/>
    <property type="project" value="TreeGrafter"/>
</dbReference>
<keyword evidence="4" id="KW-1003">Cell membrane</keyword>
<dbReference type="SUPFAM" id="SSF74653">
    <property type="entry name" value="TolA/TonB C-terminal domain"/>
    <property type="match status" value="1"/>
</dbReference>
<reference evidence="13 14" key="1">
    <citation type="submission" date="2019-01" db="EMBL/GenBank/DDBJ databases">
        <authorList>
            <person name="Chen W.-M."/>
        </authorList>
    </citation>
    <scope>NUCLEOTIDE SEQUENCE [LARGE SCALE GENOMIC DNA]</scope>
    <source>
        <strain evidence="13 14">FSY-9</strain>
    </source>
</reference>
<evidence type="ECO:0000313" key="13">
    <source>
        <dbReference type="EMBL" id="RVU02261.1"/>
    </source>
</evidence>
<dbReference type="Proteomes" id="UP000282837">
    <property type="component" value="Unassembled WGS sequence"/>
</dbReference>
<evidence type="ECO:0000256" key="10">
    <source>
        <dbReference type="SAM" id="MobiDB-lite"/>
    </source>
</evidence>
<feature type="compositionally biased region" description="Low complexity" evidence="10">
    <location>
        <begin position="111"/>
        <end position="150"/>
    </location>
</feature>
<dbReference type="InterPro" id="IPR051045">
    <property type="entry name" value="TonB-dependent_transducer"/>
</dbReference>
<accession>A0A3S2VPF5</accession>
<dbReference type="InterPro" id="IPR037682">
    <property type="entry name" value="TonB_C"/>
</dbReference>
<dbReference type="GO" id="GO:0015031">
    <property type="term" value="P:protein transport"/>
    <property type="evidence" value="ECO:0007669"/>
    <property type="project" value="UniProtKB-KW"/>
</dbReference>
<feature type="region of interest" description="Disordered" evidence="10">
    <location>
        <begin position="100"/>
        <end position="165"/>
    </location>
</feature>
<evidence type="ECO:0000256" key="7">
    <source>
        <dbReference type="ARBA" id="ARBA00022927"/>
    </source>
</evidence>
<dbReference type="NCBIfam" id="TIGR01352">
    <property type="entry name" value="tonB_Cterm"/>
    <property type="match status" value="1"/>
</dbReference>
<dbReference type="RefSeq" id="WP_127711927.1">
    <property type="nucleotide sequence ID" value="NZ_SACO01000023.1"/>
</dbReference>
<evidence type="ECO:0000256" key="4">
    <source>
        <dbReference type="ARBA" id="ARBA00022475"/>
    </source>
</evidence>
<keyword evidence="6 11" id="KW-0812">Transmembrane</keyword>
<evidence type="ECO:0000256" key="8">
    <source>
        <dbReference type="ARBA" id="ARBA00022989"/>
    </source>
</evidence>
<evidence type="ECO:0000259" key="12">
    <source>
        <dbReference type="PROSITE" id="PS52015"/>
    </source>
</evidence>
<name>A0A3S2VPF5_9SPHN</name>
<feature type="compositionally biased region" description="Gly residues" evidence="10">
    <location>
        <begin position="151"/>
        <end position="165"/>
    </location>
</feature>
<dbReference type="Gene3D" id="3.30.1150.10">
    <property type="match status" value="1"/>
</dbReference>
<gene>
    <name evidence="13" type="ORF">EOE18_17500</name>
</gene>
<dbReference type="InterPro" id="IPR006260">
    <property type="entry name" value="TonB/TolA_C"/>
</dbReference>
<dbReference type="OrthoDB" id="8481221at2"/>
<evidence type="ECO:0000256" key="6">
    <source>
        <dbReference type="ARBA" id="ARBA00022692"/>
    </source>
</evidence>
<dbReference type="AlphaFoldDB" id="A0A3S2VPF5"/>
<keyword evidence="7" id="KW-0653">Protein transport</keyword>
<evidence type="ECO:0000256" key="9">
    <source>
        <dbReference type="ARBA" id="ARBA00023136"/>
    </source>
</evidence>
<comment type="similarity">
    <text evidence="2">Belongs to the TonB family.</text>
</comment>
<evidence type="ECO:0000313" key="14">
    <source>
        <dbReference type="Proteomes" id="UP000282837"/>
    </source>
</evidence>
<keyword evidence="8 11" id="KW-1133">Transmembrane helix</keyword>
<dbReference type="GO" id="GO:0055085">
    <property type="term" value="P:transmembrane transport"/>
    <property type="evidence" value="ECO:0007669"/>
    <property type="project" value="InterPro"/>
</dbReference>
<comment type="subcellular location">
    <subcellularLocation>
        <location evidence="1">Cell inner membrane</location>
        <topology evidence="1">Single-pass membrane protein</topology>
        <orientation evidence="1">Periplasmic side</orientation>
    </subcellularLocation>
</comment>
<sequence length="260" mass="26549">MTTAMHQPLPFKEQQRVLGAVVLVHAIVVGGLWWMSLNNPAPEPKNEAIMLEMPGDGGAAGSAGVASPELAAPAMQTAMAQTSATAPTTPQLVTAPQMASLPAPTTPAIPSPAMASTTAGSSQASSASGNGAAPSSAPAGNSHAATSGSQQGDGRGGSTAGDGGAGWRHRVLAHLERAKRYPELARLMKREGLVQVSFAMNRRGEVLSVAIAKGSGMRALDDEAMDVVRRSQPLPAPPGDVDGERIDVLVPIRFTLQGAR</sequence>
<dbReference type="PROSITE" id="PS52015">
    <property type="entry name" value="TONB_CTD"/>
    <property type="match status" value="1"/>
</dbReference>